<sequence>MDLAEKRKQLEALRAARQAKQQVVDQYISGRLCNPPGSSFSSASLGSSVSAPAPPTASAASASAVAAATASVSKSVLPTQRSRSNGRRLSISSNRSTASAAAASCSAASSPVTSTTPRAQKAPTTTASKPSAPLLAQPSPPDATSSSPLIQVCSVAKESTSASARRADAAGADTAAASPTARSAVCSRCQSALRPSVPSTAAAAAAASPTPEGSAACEGWDFLRHCMGNVVRDSAEAAVAQPVCVFNPSVLLGDITRPVETSRRRVILDSTSCLVPYDGAVAGHQLGNAAMTVSNVVCVAAAYGACDSPAAMGGSYGCELSVKLSCRGSADPAGMDNPRSLSSMEPGLTCNAGESFFGTCPQRAGTAAATRVRASMDCAYPWGSASTAPSIVSGTTMESVLKVAQESPGLVLAWFLVPLPLSTILRKGKSLARATAASGGGVVNGTGEEISTTPEYVVIVLPLVCDSEVTTLLTHPLQSSVLLGGTRCGRIVQWSITQAWAHVAPRRLLDRALATTGTTTTLLLPPQRPAHSTFPSPQAHQAPVLRMAIHGDASCHHLYSISQEGKVCIWPAWQPLHPTASRLSYLGIRPMGNIGVAAQFVERTGTDAMTKVFIGTTSGALLVGTSRDAKSIELQYYGPSRALPTSSTVIRTLDITAASAYPSVAVAASTTSPRDVAGATASTASTASLEHAAGAERSPSPGHSGCHGHNATRSWSLPTVGGARAAPPPAPPPHHGRIVSMALQTAVRGVLGHDCVVSAATDGRCVAWFDRFVVPLEGFSSAVTSVCWSPTRSGVLAAGDAGGLVTLWLVNTSIITPVVTVSLREAGRRTCGNASSDGVLWVVTRASDGAAVATGGNFGLGDDDDGADILEGEETNASLCQVDVVGAAISSLFFSSDGRWLFASTASGYVHALHLSASMA</sequence>
<evidence type="ECO:0000256" key="5">
    <source>
        <dbReference type="SAM" id="MobiDB-lite"/>
    </source>
</evidence>
<evidence type="ECO:0000256" key="2">
    <source>
        <dbReference type="ARBA" id="ARBA00022490"/>
    </source>
</evidence>
<dbReference type="RefSeq" id="XP_067758601.1">
    <property type="nucleotide sequence ID" value="XM_067902708.1"/>
</dbReference>
<dbReference type="PANTHER" id="PTHR12442">
    <property type="entry name" value="DYNEIN INTERMEDIATE CHAIN"/>
    <property type="match status" value="1"/>
</dbReference>
<dbReference type="EMBL" id="JAFJZO010000014">
    <property type="protein sequence ID" value="KAG5509449.1"/>
    <property type="molecule type" value="Genomic_DNA"/>
</dbReference>
<keyword evidence="7" id="KW-1185">Reference proteome</keyword>
<dbReference type="GO" id="GO:0042073">
    <property type="term" value="P:intraciliary transport"/>
    <property type="evidence" value="ECO:0007669"/>
    <property type="project" value="TreeGrafter"/>
</dbReference>
<feature type="compositionally biased region" description="Polar residues" evidence="5">
    <location>
        <begin position="74"/>
        <end position="83"/>
    </location>
</feature>
<dbReference type="GO" id="GO:0005868">
    <property type="term" value="C:cytoplasmic dynein complex"/>
    <property type="evidence" value="ECO:0007669"/>
    <property type="project" value="TreeGrafter"/>
</dbReference>
<dbReference type="GO" id="GO:0045503">
    <property type="term" value="F:dynein light chain binding"/>
    <property type="evidence" value="ECO:0007669"/>
    <property type="project" value="TreeGrafter"/>
</dbReference>
<dbReference type="AlphaFoldDB" id="A0A836LEV7"/>
<feature type="compositionally biased region" description="Low complexity" evidence="5">
    <location>
        <begin position="90"/>
        <end position="116"/>
    </location>
</feature>
<dbReference type="Proteomes" id="UP000674318">
    <property type="component" value="Unassembled WGS sequence"/>
</dbReference>
<dbReference type="GO" id="GO:0097014">
    <property type="term" value="C:ciliary plasm"/>
    <property type="evidence" value="ECO:0007669"/>
    <property type="project" value="TreeGrafter"/>
</dbReference>
<dbReference type="KEGG" id="phet:94292785"/>
<keyword evidence="2" id="KW-0963">Cytoplasm</keyword>
<comment type="subcellular location">
    <subcellularLocation>
        <location evidence="1">Cytoplasm</location>
    </subcellularLocation>
</comment>
<dbReference type="Gene3D" id="2.130.10.10">
    <property type="entry name" value="YVTN repeat-like/Quinoprotein amine dehydrogenase"/>
    <property type="match status" value="2"/>
</dbReference>
<accession>A0A836LEV7</accession>
<dbReference type="SUPFAM" id="SSF50978">
    <property type="entry name" value="WD40 repeat-like"/>
    <property type="match status" value="1"/>
</dbReference>
<keyword evidence="4" id="KW-0677">Repeat</keyword>
<dbReference type="SMART" id="SM00320">
    <property type="entry name" value="WD40"/>
    <property type="match status" value="3"/>
</dbReference>
<feature type="region of interest" description="Disordered" evidence="5">
    <location>
        <begin position="672"/>
        <end position="735"/>
    </location>
</feature>
<dbReference type="GeneID" id="94292785"/>
<evidence type="ECO:0000256" key="3">
    <source>
        <dbReference type="ARBA" id="ARBA00022574"/>
    </source>
</evidence>
<evidence type="ECO:0000313" key="7">
    <source>
        <dbReference type="Proteomes" id="UP000674318"/>
    </source>
</evidence>
<evidence type="ECO:0000256" key="4">
    <source>
        <dbReference type="ARBA" id="ARBA00022737"/>
    </source>
</evidence>
<dbReference type="PANTHER" id="PTHR12442:SF26">
    <property type="entry name" value="CYTOPLASMIC DYNEIN 2 INTERMEDIATE CHAIN 2"/>
    <property type="match status" value="1"/>
</dbReference>
<evidence type="ECO:0000256" key="1">
    <source>
        <dbReference type="ARBA" id="ARBA00004496"/>
    </source>
</evidence>
<evidence type="ECO:0000313" key="6">
    <source>
        <dbReference type="EMBL" id="KAG5509449.1"/>
    </source>
</evidence>
<dbReference type="GO" id="GO:0045504">
    <property type="term" value="F:dynein heavy chain binding"/>
    <property type="evidence" value="ECO:0007669"/>
    <property type="project" value="TreeGrafter"/>
</dbReference>
<feature type="compositionally biased region" description="Low complexity" evidence="5">
    <location>
        <begin position="672"/>
        <end position="692"/>
    </location>
</feature>
<dbReference type="InterPro" id="IPR050687">
    <property type="entry name" value="Dynein_IC"/>
</dbReference>
<dbReference type="OrthoDB" id="4189at2759"/>
<name>A0A836LEV7_9TRYP</name>
<comment type="caution">
    <text evidence="6">The sequence shown here is derived from an EMBL/GenBank/DDBJ whole genome shotgun (WGS) entry which is preliminary data.</text>
</comment>
<protein>
    <submittedName>
        <fullName evidence="6">Uncharacterized protein</fullName>
    </submittedName>
</protein>
<gene>
    <name evidence="6" type="ORF">JKF63_06759</name>
</gene>
<feature type="compositionally biased region" description="Low complexity" evidence="5">
    <location>
        <begin position="39"/>
        <end position="73"/>
    </location>
</feature>
<dbReference type="InterPro" id="IPR036322">
    <property type="entry name" value="WD40_repeat_dom_sf"/>
</dbReference>
<dbReference type="InterPro" id="IPR001680">
    <property type="entry name" value="WD40_rpt"/>
</dbReference>
<proteinExistence type="predicted"/>
<reference evidence="6 7" key="1">
    <citation type="submission" date="2021-02" db="EMBL/GenBank/DDBJ databases">
        <title>Porcisia hertigi Genome sequencing and assembly.</title>
        <authorList>
            <person name="Almutairi H."/>
            <person name="Gatherer D."/>
        </authorList>
    </citation>
    <scope>NUCLEOTIDE SEQUENCE [LARGE SCALE GENOMIC DNA]</scope>
    <source>
        <strain evidence="6 7">C119</strain>
    </source>
</reference>
<dbReference type="InterPro" id="IPR015943">
    <property type="entry name" value="WD40/YVTN_repeat-like_dom_sf"/>
</dbReference>
<feature type="region of interest" description="Disordered" evidence="5">
    <location>
        <begin position="39"/>
        <end position="148"/>
    </location>
</feature>
<feature type="compositionally biased region" description="Low complexity" evidence="5">
    <location>
        <begin position="127"/>
        <end position="137"/>
    </location>
</feature>
<keyword evidence="3" id="KW-0853">WD repeat</keyword>
<organism evidence="6 7">
    <name type="scientific">Porcisia hertigi</name>
    <dbReference type="NCBI Taxonomy" id="2761500"/>
    <lineage>
        <taxon>Eukaryota</taxon>
        <taxon>Discoba</taxon>
        <taxon>Euglenozoa</taxon>
        <taxon>Kinetoplastea</taxon>
        <taxon>Metakinetoplastina</taxon>
        <taxon>Trypanosomatida</taxon>
        <taxon>Trypanosomatidae</taxon>
        <taxon>Leishmaniinae</taxon>
        <taxon>Porcisia</taxon>
    </lineage>
</organism>